<evidence type="ECO:0000313" key="2">
    <source>
        <dbReference type="Proteomes" id="UP000285405"/>
    </source>
</evidence>
<gene>
    <name evidence="1" type="ORF">GcC1_185042</name>
</gene>
<sequence>MSTTNLLSQRCRNYISPEDCIRVKALRKHTNKTIEQIAKDLGLSWHQAQNVCA</sequence>
<dbReference type="Proteomes" id="UP000285405">
    <property type="component" value="Unassembled WGS sequence"/>
</dbReference>
<proteinExistence type="predicted"/>
<reference evidence="1 2" key="1">
    <citation type="journal article" date="2018" name="BMC Genomics">
        <title>Comparative genome analyses reveal sequence features reflecting distinct modes of host-adaptation between dicot and monocot powdery mildew.</title>
        <authorList>
            <person name="Wu Y."/>
            <person name="Ma X."/>
            <person name="Pan Z."/>
            <person name="Kale S.D."/>
            <person name="Song Y."/>
            <person name="King H."/>
            <person name="Zhang Q."/>
            <person name="Presley C."/>
            <person name="Deng X."/>
            <person name="Wei C.I."/>
            <person name="Xiao S."/>
        </authorList>
    </citation>
    <scope>NUCLEOTIDE SEQUENCE [LARGE SCALE GENOMIC DNA]</scope>
    <source>
        <strain evidence="1">UCSC1</strain>
    </source>
</reference>
<dbReference type="OrthoDB" id="3560489at2759"/>
<name>A0A420HKQ9_9PEZI</name>
<organism evidence="1 2">
    <name type="scientific">Golovinomyces cichoracearum</name>
    <dbReference type="NCBI Taxonomy" id="62708"/>
    <lineage>
        <taxon>Eukaryota</taxon>
        <taxon>Fungi</taxon>
        <taxon>Dikarya</taxon>
        <taxon>Ascomycota</taxon>
        <taxon>Pezizomycotina</taxon>
        <taxon>Leotiomycetes</taxon>
        <taxon>Erysiphales</taxon>
        <taxon>Erysiphaceae</taxon>
        <taxon>Golovinomyces</taxon>
    </lineage>
</organism>
<evidence type="ECO:0000313" key="1">
    <source>
        <dbReference type="EMBL" id="RKF58025.1"/>
    </source>
</evidence>
<accession>A0A420HKQ9</accession>
<comment type="caution">
    <text evidence="1">The sequence shown here is derived from an EMBL/GenBank/DDBJ whole genome shotgun (WGS) entry which is preliminary data.</text>
</comment>
<dbReference type="AlphaFoldDB" id="A0A420HKQ9"/>
<protein>
    <submittedName>
        <fullName evidence="1">Uncharacterized protein</fullName>
    </submittedName>
</protein>
<dbReference type="EMBL" id="MCBR01018565">
    <property type="protein sequence ID" value="RKF58025.1"/>
    <property type="molecule type" value="Genomic_DNA"/>
</dbReference>